<dbReference type="EMBL" id="CP110425">
    <property type="protein sequence ID" value="WAQ84645.1"/>
    <property type="molecule type" value="Genomic_DNA"/>
</dbReference>
<feature type="region of interest" description="Disordered" evidence="1">
    <location>
        <begin position="106"/>
        <end position="170"/>
    </location>
</feature>
<feature type="region of interest" description="Disordered" evidence="1">
    <location>
        <begin position="336"/>
        <end position="360"/>
    </location>
</feature>
<evidence type="ECO:0000313" key="3">
    <source>
        <dbReference type="Proteomes" id="UP001164743"/>
    </source>
</evidence>
<reference evidence="2" key="1">
    <citation type="submission" date="2022-10" db="EMBL/GenBank/DDBJ databases">
        <title>Puccinia triticina Genome sequencing and assembly.</title>
        <authorList>
            <person name="Li C."/>
        </authorList>
    </citation>
    <scope>NUCLEOTIDE SEQUENCE</scope>
    <source>
        <strain evidence="2">Pt15</strain>
    </source>
</reference>
<sequence>MQHGTDAERAPLEHQRAWLAANPNAQIAEPGTEKVQLLRNHHLAMHDERRAPPKEGEVAMHPSGDGRYIELSHKVFWGWARKLNGPDPSVTLNNPPDTPLFAWISPSTPKRKAAPTLSAGSPASRTFQGGGSTSGTPNLLPAQDVIRAPVTNPPEASPSSEASVPLRQPRACTSSPFTRMFCLMSQARQDAEAPNHADVGGLKTGSSTASSIAASIEHILMGNARRTLAGPRRTITPINLARLGRLNLGADSTPGTPDLTNSWISNSVPPREAAANAMAFFLRHCQILAKDFHTRWLIQDQNITLWSYFLRSSEADLTQLGFKAGPARLICDDCSGAASNPPTDNSDEAPGSNMVDGDAP</sequence>
<name>A0ABY7CIS2_9BASI</name>
<gene>
    <name evidence="2" type="ORF">PtA15_5A218</name>
</gene>
<feature type="compositionally biased region" description="Polar residues" evidence="1">
    <location>
        <begin position="118"/>
        <end position="127"/>
    </location>
</feature>
<evidence type="ECO:0000256" key="1">
    <source>
        <dbReference type="SAM" id="MobiDB-lite"/>
    </source>
</evidence>
<organism evidence="2 3">
    <name type="scientific">Puccinia triticina</name>
    <dbReference type="NCBI Taxonomy" id="208348"/>
    <lineage>
        <taxon>Eukaryota</taxon>
        <taxon>Fungi</taxon>
        <taxon>Dikarya</taxon>
        <taxon>Basidiomycota</taxon>
        <taxon>Pucciniomycotina</taxon>
        <taxon>Pucciniomycetes</taxon>
        <taxon>Pucciniales</taxon>
        <taxon>Pucciniaceae</taxon>
        <taxon>Puccinia</taxon>
    </lineage>
</organism>
<dbReference type="GeneID" id="77809850"/>
<protein>
    <submittedName>
        <fullName evidence="2">Uncharacterized protein</fullName>
    </submittedName>
</protein>
<evidence type="ECO:0000313" key="2">
    <source>
        <dbReference type="EMBL" id="WAQ84645.1"/>
    </source>
</evidence>
<dbReference type="Proteomes" id="UP001164743">
    <property type="component" value="Chromosome 5A"/>
</dbReference>
<accession>A0ABY7CIS2</accession>
<dbReference type="RefSeq" id="XP_053020200.1">
    <property type="nucleotide sequence ID" value="XM_053168955.1"/>
</dbReference>
<proteinExistence type="predicted"/>
<keyword evidence="3" id="KW-1185">Reference proteome</keyword>